<evidence type="ECO:0000256" key="2">
    <source>
        <dbReference type="SAM" id="SignalP"/>
    </source>
</evidence>
<keyword evidence="2" id="KW-0732">Signal</keyword>
<evidence type="ECO:0000313" key="4">
    <source>
        <dbReference type="Proteomes" id="UP000419144"/>
    </source>
</evidence>
<feature type="signal peptide" evidence="2">
    <location>
        <begin position="1"/>
        <end position="29"/>
    </location>
</feature>
<feature type="chain" id="PRO_5024812562" description="Transmembrane protein" evidence="2">
    <location>
        <begin position="30"/>
        <end position="602"/>
    </location>
</feature>
<name>A0A640K9Z3_LEITA</name>
<evidence type="ECO:0000256" key="1">
    <source>
        <dbReference type="SAM" id="Phobius"/>
    </source>
</evidence>
<dbReference type="VEuPathDB" id="TriTrypDB:LtaPh_0913700"/>
<comment type="caution">
    <text evidence="3">The sequence shown here is derived from an EMBL/GenBank/DDBJ whole genome shotgun (WGS) entry which is preliminary data.</text>
</comment>
<keyword evidence="1" id="KW-0472">Membrane</keyword>
<feature type="transmembrane region" description="Helical" evidence="1">
    <location>
        <begin position="434"/>
        <end position="455"/>
    </location>
</feature>
<sequence>MTQKTVAAAFLTAVALLVLLTALFPSVAAAAVIPTHVSSLPTAVQRQRLRSFAAYAERVGMALELFTRGHVENDTDTGGTASDFAKDRRMHPFAGLESAPSVQRMSLPGLVTECLQHLHIVVQSSVQSVVRLTSAGHTLASVLVGASLGKDAEALLTKAAADAHFHAEVGNIMAPPPVSLSNADRIPASTRRTTRAVSTPRANYTPLDRVFGNASRQRADEPGDQPTAATPLSCIGGVNAYSSNTIVACRNSRDIYTAAEYVSLPFQDQEQCNGYVSEEGPFTQTCVCAHDCYMIYITASTYVCRSRPLDLQVLLEDRHLCFSKADAALGLAGTMEGEYCIKTRRNSTLQLRVTWKYSFLSDDAMLGAWAFGSKHVPPEVPQESEGLQWVVLSGERPVMGTYSELSVNSDVFDYLVAGYAGLGQPSPSPKDVGFYLSANTELLSAAAFSAVFCFTSPYKTKDQLKEVPLEEESALKRYLGNVDGVTSHSLTLHLSAVPDDFIEGNQMYVEVGLKGGPSIYHYRVARIHISFTDLAEPPTNAHKYTKPLDPLYILLIATVSVLVVGTALAMLWYSCMESHDFDDRLLSDAQRKSAQKHHPIAQ</sequence>
<keyword evidence="1" id="KW-0812">Transmembrane</keyword>
<feature type="transmembrane region" description="Helical" evidence="1">
    <location>
        <begin position="551"/>
        <end position="573"/>
    </location>
</feature>
<keyword evidence="4" id="KW-1185">Reference proteome</keyword>
<accession>A0A640K9Z3</accession>
<evidence type="ECO:0008006" key="5">
    <source>
        <dbReference type="Google" id="ProtNLM"/>
    </source>
</evidence>
<dbReference type="EMBL" id="BLBS01000010">
    <property type="protein sequence ID" value="GET86393.1"/>
    <property type="molecule type" value="Genomic_DNA"/>
</dbReference>
<keyword evidence="1" id="KW-1133">Transmembrane helix</keyword>
<dbReference type="AlphaFoldDB" id="A0A640K9Z3"/>
<evidence type="ECO:0000313" key="3">
    <source>
        <dbReference type="EMBL" id="GET86393.1"/>
    </source>
</evidence>
<proteinExistence type="predicted"/>
<reference evidence="3" key="1">
    <citation type="submission" date="2019-11" db="EMBL/GenBank/DDBJ databases">
        <title>Leishmania tarentolae CDS.</title>
        <authorList>
            <person name="Goto Y."/>
            <person name="Yamagishi J."/>
        </authorList>
    </citation>
    <scope>NUCLEOTIDE SEQUENCE [LARGE SCALE GENOMIC DNA]</scope>
    <source>
        <strain evidence="3">Parrot Tar II</strain>
    </source>
</reference>
<dbReference type="Proteomes" id="UP000419144">
    <property type="component" value="Unassembled WGS sequence"/>
</dbReference>
<organism evidence="3 4">
    <name type="scientific">Leishmania tarentolae</name>
    <name type="common">Sauroleishmania tarentolae</name>
    <dbReference type="NCBI Taxonomy" id="5689"/>
    <lineage>
        <taxon>Eukaryota</taxon>
        <taxon>Discoba</taxon>
        <taxon>Euglenozoa</taxon>
        <taxon>Kinetoplastea</taxon>
        <taxon>Metakinetoplastina</taxon>
        <taxon>Trypanosomatida</taxon>
        <taxon>Trypanosomatidae</taxon>
        <taxon>Leishmaniinae</taxon>
        <taxon>Leishmania</taxon>
        <taxon>lizard Leishmania</taxon>
    </lineage>
</organism>
<dbReference type="OrthoDB" id="273375at2759"/>
<protein>
    <recommendedName>
        <fullName evidence="5">Transmembrane protein</fullName>
    </recommendedName>
</protein>
<gene>
    <name evidence="3" type="ORF">LtaPh_0913700</name>
</gene>